<proteinExistence type="predicted"/>
<dbReference type="Proteomes" id="UP000247792">
    <property type="component" value="Unassembled WGS sequence"/>
</dbReference>
<feature type="chain" id="PRO_5016430928" evidence="2">
    <location>
        <begin position="27"/>
        <end position="317"/>
    </location>
</feature>
<dbReference type="PROSITE" id="PS51257">
    <property type="entry name" value="PROKAR_LIPOPROTEIN"/>
    <property type="match status" value="1"/>
</dbReference>
<sequence length="317" mass="33798">MKRSSPFKTLSLLSISLSCLAGSALAADYSPYPKAGVYDASDSGFERLLTVKPDGKFTLEVAEKGKPGNLRSGAGEGKLSDAPGGWNFSEGRCNMTLKRAAGGMQLHVEACASSWGDVPFDGKYKYQGEEVAAAPAKPIPAAAPMPVAKTTVPATPAAPAPTVAVTQAAPPPTANGLPSRKEIDEKWQAISVNRIGNKDILFVAKPIENKSSTPNPIEQFSKAVFVIDTSTQYREMSATEKAKSPLQLVEITLPETGPKEGLDFLTDCIYGKSDKVIVINKTGGSKLKRMSAWMLDNNLKAVEIKQVSKVNCKSPFY</sequence>
<evidence type="ECO:0000313" key="4">
    <source>
        <dbReference type="Proteomes" id="UP000247792"/>
    </source>
</evidence>
<evidence type="ECO:0000256" key="2">
    <source>
        <dbReference type="SAM" id="SignalP"/>
    </source>
</evidence>
<accession>A0A318J2U6</accession>
<organism evidence="3 4">
    <name type="scientific">Undibacterium pigrum</name>
    <dbReference type="NCBI Taxonomy" id="401470"/>
    <lineage>
        <taxon>Bacteria</taxon>
        <taxon>Pseudomonadati</taxon>
        <taxon>Pseudomonadota</taxon>
        <taxon>Betaproteobacteria</taxon>
        <taxon>Burkholderiales</taxon>
        <taxon>Oxalobacteraceae</taxon>
        <taxon>Undibacterium</taxon>
    </lineage>
</organism>
<name>A0A318J2U6_9BURK</name>
<protein>
    <submittedName>
        <fullName evidence="3">Uncharacterized protein</fullName>
    </submittedName>
</protein>
<keyword evidence="4" id="KW-1185">Reference proteome</keyword>
<dbReference type="OrthoDB" id="8588215at2"/>
<evidence type="ECO:0000256" key="1">
    <source>
        <dbReference type="SAM" id="MobiDB-lite"/>
    </source>
</evidence>
<feature type="signal peptide" evidence="2">
    <location>
        <begin position="1"/>
        <end position="26"/>
    </location>
</feature>
<dbReference type="EMBL" id="QJKB01000006">
    <property type="protein sequence ID" value="PXX41956.1"/>
    <property type="molecule type" value="Genomic_DNA"/>
</dbReference>
<reference evidence="3 4" key="1">
    <citation type="submission" date="2018-05" db="EMBL/GenBank/DDBJ databases">
        <title>Genomic Encyclopedia of Type Strains, Phase IV (KMG-IV): sequencing the most valuable type-strain genomes for metagenomic binning, comparative biology and taxonomic classification.</title>
        <authorList>
            <person name="Goeker M."/>
        </authorList>
    </citation>
    <scope>NUCLEOTIDE SEQUENCE [LARGE SCALE GENOMIC DNA]</scope>
    <source>
        <strain evidence="3 4">DSM 19792</strain>
    </source>
</reference>
<comment type="caution">
    <text evidence="3">The sequence shown here is derived from an EMBL/GenBank/DDBJ whole genome shotgun (WGS) entry which is preliminary data.</text>
</comment>
<dbReference type="RefSeq" id="WP_110256396.1">
    <property type="nucleotide sequence ID" value="NZ_QJKB01000006.1"/>
</dbReference>
<gene>
    <name evidence="3" type="ORF">DFR42_106135</name>
</gene>
<keyword evidence="2" id="KW-0732">Signal</keyword>
<dbReference type="AlphaFoldDB" id="A0A318J2U6"/>
<feature type="region of interest" description="Disordered" evidence="1">
    <location>
        <begin position="64"/>
        <end position="83"/>
    </location>
</feature>
<evidence type="ECO:0000313" key="3">
    <source>
        <dbReference type="EMBL" id="PXX41956.1"/>
    </source>
</evidence>